<comment type="caution">
    <text evidence="2">The sequence shown here is derived from an EMBL/GenBank/DDBJ whole genome shotgun (WGS) entry which is preliminary data.</text>
</comment>
<dbReference type="RefSeq" id="WP_219667658.1">
    <property type="nucleotide sequence ID" value="NZ_WTFF01000093.1"/>
</dbReference>
<feature type="signal peptide" evidence="1">
    <location>
        <begin position="1"/>
        <end position="42"/>
    </location>
</feature>
<name>A0ABS6Z604_9ACTN</name>
<gene>
    <name evidence="2" type="ORF">GPJ59_15185</name>
</gene>
<keyword evidence="1" id="KW-0732">Signal</keyword>
<keyword evidence="3" id="KW-1185">Reference proteome</keyword>
<sequence length="107" mass="11241">MTHTIAHPIVVQRRRGRKLAIGTGLVMTALASGAMLATSASAAVATPSSAVTVVADGDADSPARRSIQKEKGNLPSYVIPHTIVKPKYPAPPVCEKKPYLPNCGPQW</sequence>
<feature type="chain" id="PRO_5047252363" evidence="1">
    <location>
        <begin position="43"/>
        <end position="107"/>
    </location>
</feature>
<accession>A0ABS6Z604</accession>
<protein>
    <submittedName>
        <fullName evidence="2">Uncharacterized protein</fullName>
    </submittedName>
</protein>
<dbReference type="Proteomes" id="UP000812013">
    <property type="component" value="Unassembled WGS sequence"/>
</dbReference>
<organism evidence="2 3">
    <name type="scientific">Streptomyces bambusae</name>
    <dbReference type="NCBI Taxonomy" id="1550616"/>
    <lineage>
        <taxon>Bacteria</taxon>
        <taxon>Bacillati</taxon>
        <taxon>Actinomycetota</taxon>
        <taxon>Actinomycetes</taxon>
        <taxon>Kitasatosporales</taxon>
        <taxon>Streptomycetaceae</taxon>
        <taxon>Streptomyces</taxon>
    </lineage>
</organism>
<reference evidence="2 3" key="1">
    <citation type="submission" date="2019-12" db="EMBL/GenBank/DDBJ databases">
        <title>Genome sequence of Streptomyces bambusae.</title>
        <authorList>
            <person name="Bansal K."/>
            <person name="Choksket S."/>
            <person name="Korpole S."/>
            <person name="Patil P.B."/>
        </authorList>
    </citation>
    <scope>NUCLEOTIDE SEQUENCE [LARGE SCALE GENOMIC DNA]</scope>
    <source>
        <strain evidence="2 3">SK60</strain>
    </source>
</reference>
<dbReference type="EMBL" id="WTFF01000093">
    <property type="protein sequence ID" value="MBW5483195.1"/>
    <property type="molecule type" value="Genomic_DNA"/>
</dbReference>
<evidence type="ECO:0000313" key="2">
    <source>
        <dbReference type="EMBL" id="MBW5483195.1"/>
    </source>
</evidence>
<evidence type="ECO:0000256" key="1">
    <source>
        <dbReference type="SAM" id="SignalP"/>
    </source>
</evidence>
<evidence type="ECO:0000313" key="3">
    <source>
        <dbReference type="Proteomes" id="UP000812013"/>
    </source>
</evidence>
<proteinExistence type="predicted"/>